<dbReference type="Pfam" id="PF00515">
    <property type="entry name" value="TPR_1"/>
    <property type="match status" value="1"/>
</dbReference>
<dbReference type="PROSITE" id="PS50293">
    <property type="entry name" value="TPR_REGION"/>
    <property type="match status" value="1"/>
</dbReference>
<dbReference type="PROSITE" id="PS50005">
    <property type="entry name" value="TPR"/>
    <property type="match status" value="1"/>
</dbReference>
<dbReference type="SMART" id="SM00028">
    <property type="entry name" value="TPR"/>
    <property type="match status" value="2"/>
</dbReference>
<dbReference type="EMBL" id="UOGG01000156">
    <property type="protein sequence ID" value="VAX31401.1"/>
    <property type="molecule type" value="Genomic_DNA"/>
</dbReference>
<evidence type="ECO:0000313" key="1">
    <source>
        <dbReference type="EMBL" id="VAX31401.1"/>
    </source>
</evidence>
<dbReference type="Gene3D" id="1.25.40.10">
    <property type="entry name" value="Tetratricopeptide repeat domain"/>
    <property type="match status" value="1"/>
</dbReference>
<dbReference type="AlphaFoldDB" id="A0A3B1CXZ0"/>
<reference evidence="1" key="1">
    <citation type="submission" date="2018-06" db="EMBL/GenBank/DDBJ databases">
        <authorList>
            <person name="Zhirakovskaya E."/>
        </authorList>
    </citation>
    <scope>NUCLEOTIDE SEQUENCE</scope>
</reference>
<protein>
    <submittedName>
        <fullName evidence="1">Uncharacterized protein</fullName>
    </submittedName>
</protein>
<feature type="non-terminal residue" evidence="1">
    <location>
        <position position="1"/>
    </location>
</feature>
<proteinExistence type="predicted"/>
<accession>A0A3B1CXZ0</accession>
<name>A0A3B1CXZ0_9ZZZZ</name>
<dbReference type="InterPro" id="IPR011990">
    <property type="entry name" value="TPR-like_helical_dom_sf"/>
</dbReference>
<organism evidence="1">
    <name type="scientific">hydrothermal vent metagenome</name>
    <dbReference type="NCBI Taxonomy" id="652676"/>
    <lineage>
        <taxon>unclassified sequences</taxon>
        <taxon>metagenomes</taxon>
        <taxon>ecological metagenomes</taxon>
    </lineage>
</organism>
<dbReference type="InterPro" id="IPR019734">
    <property type="entry name" value="TPR_rpt"/>
</dbReference>
<dbReference type="SUPFAM" id="SSF48452">
    <property type="entry name" value="TPR-like"/>
    <property type="match status" value="1"/>
</dbReference>
<gene>
    <name evidence="1" type="ORF">MNBD_NITROSPINAE05-575</name>
</gene>
<sequence length="88" mass="10188">TNLEAFNNLATIYKKQKESEKARGVLNRALSLDPDHPGTNYNLAVLYEENREIKSALYFYRRFIELGARNYPSLVVQVKEHLEGMKAQ</sequence>